<accession>A0A0M4U1E0</accession>
<keyword evidence="2" id="KW-1185">Reference proteome</keyword>
<dbReference type="STRING" id="224013.ACX27_20420"/>
<dbReference type="EMBL" id="CP012036">
    <property type="protein sequence ID" value="ALF56476.1"/>
    <property type="molecule type" value="Genomic_DNA"/>
</dbReference>
<dbReference type="OrthoDB" id="467199at2"/>
<organism evidence="1 2">
    <name type="scientific">Nostoc piscinale CENA21</name>
    <dbReference type="NCBI Taxonomy" id="224013"/>
    <lineage>
        <taxon>Bacteria</taxon>
        <taxon>Bacillati</taxon>
        <taxon>Cyanobacteriota</taxon>
        <taxon>Cyanophyceae</taxon>
        <taxon>Nostocales</taxon>
        <taxon>Nostocaceae</taxon>
        <taxon>Nostoc</taxon>
    </lineage>
</organism>
<evidence type="ECO:0000313" key="1">
    <source>
        <dbReference type="EMBL" id="ALF56476.1"/>
    </source>
</evidence>
<name>A0A0M4U1E0_9NOSO</name>
<dbReference type="AlphaFoldDB" id="A0A0M4U1E0"/>
<evidence type="ECO:0000313" key="2">
    <source>
        <dbReference type="Proteomes" id="UP000062645"/>
    </source>
</evidence>
<reference evidence="2" key="1">
    <citation type="submission" date="2015-07" db="EMBL/GenBank/DDBJ databases">
        <title>Genome Of Nitrogen-Fixing Cyanobacterium Nostoc piscinale CENA21 From Solimoes/Amazon River Floodplain Sediments And Comparative Genomics To Uncover Biosynthetic Natural Products Potential.</title>
        <authorList>
            <person name="Leao T.F."/>
            <person name="Leao P.N."/>
            <person name="Guimaraes P.I."/>
            <person name="de Melo A.G.C."/>
            <person name="Ramos R.T.J."/>
            <person name="Silva A."/>
            <person name="Fiore M.F."/>
            <person name="Schneider M.P.C."/>
        </authorList>
    </citation>
    <scope>NUCLEOTIDE SEQUENCE [LARGE SCALE GENOMIC DNA]</scope>
    <source>
        <strain evidence="2">CENA21</strain>
    </source>
</reference>
<proteinExistence type="predicted"/>
<protein>
    <submittedName>
        <fullName evidence="1">Uncharacterized protein</fullName>
    </submittedName>
</protein>
<dbReference type="KEGG" id="npz:ACX27_20420"/>
<dbReference type="PATRIC" id="fig|224013.5.peg.4887"/>
<reference evidence="1 2" key="2">
    <citation type="journal article" date="2016" name="Genome Announc.">
        <title>Draft Genome Sequence of the N2-Fixing Cyanobacterium Nostoc piscinale CENA21, Isolated from the Brazilian Amazon Floodplain.</title>
        <authorList>
            <person name="Leao T."/>
            <person name="Guimaraes P.I."/>
            <person name="de Melo A.G."/>
            <person name="Ramos R.T."/>
            <person name="Leao P.N."/>
            <person name="Silva A."/>
            <person name="Fiore M.F."/>
            <person name="Schneider M.P."/>
        </authorList>
    </citation>
    <scope>NUCLEOTIDE SEQUENCE [LARGE SCALE GENOMIC DNA]</scope>
    <source>
        <strain evidence="1 2">CENA21</strain>
    </source>
</reference>
<sequence>MEVLQLTTIIDASGHLHLDIPTQLSPGQVNIVVVLSPVTSDSTQKSNYDFSDLAGKLVWQGDALAMQKVLRDEW</sequence>
<gene>
    <name evidence="1" type="ORF">ACX27_20420</name>
</gene>
<dbReference type="Proteomes" id="UP000062645">
    <property type="component" value="Chromosome"/>
</dbReference>
<dbReference type="RefSeq" id="WP_062298459.1">
    <property type="nucleotide sequence ID" value="NZ_CP012036.1"/>
</dbReference>